<dbReference type="GO" id="GO:0000155">
    <property type="term" value="F:phosphorelay sensor kinase activity"/>
    <property type="evidence" value="ECO:0007669"/>
    <property type="project" value="InterPro"/>
</dbReference>
<dbReference type="GO" id="GO:0046983">
    <property type="term" value="F:protein dimerization activity"/>
    <property type="evidence" value="ECO:0007669"/>
    <property type="project" value="InterPro"/>
</dbReference>
<evidence type="ECO:0000256" key="6">
    <source>
        <dbReference type="ARBA" id="ARBA00022777"/>
    </source>
</evidence>
<dbReference type="Proteomes" id="UP000237846">
    <property type="component" value="Unassembled WGS sequence"/>
</dbReference>
<dbReference type="Pfam" id="PF07730">
    <property type="entry name" value="HisKA_3"/>
    <property type="match status" value="1"/>
</dbReference>
<evidence type="ECO:0000256" key="8">
    <source>
        <dbReference type="ARBA" id="ARBA00023012"/>
    </source>
</evidence>
<keyword evidence="10" id="KW-0472">Membrane</keyword>
<dbReference type="PANTHER" id="PTHR24421:SF10">
    <property type="entry name" value="NITRATE_NITRITE SENSOR PROTEIN NARQ"/>
    <property type="match status" value="1"/>
</dbReference>
<evidence type="ECO:0000256" key="9">
    <source>
        <dbReference type="SAM" id="Coils"/>
    </source>
</evidence>
<keyword evidence="7" id="KW-0067">ATP-binding</keyword>
<evidence type="ECO:0000313" key="12">
    <source>
        <dbReference type="EMBL" id="PRX91734.1"/>
    </source>
</evidence>
<evidence type="ECO:0000256" key="10">
    <source>
        <dbReference type="SAM" id="Phobius"/>
    </source>
</evidence>
<keyword evidence="10" id="KW-0812">Transmembrane</keyword>
<feature type="transmembrane region" description="Helical" evidence="10">
    <location>
        <begin position="114"/>
        <end position="136"/>
    </location>
</feature>
<gene>
    <name evidence="12" type="ORF">CLV72_11416</name>
</gene>
<dbReference type="Pfam" id="PF02518">
    <property type="entry name" value="HATPase_c"/>
    <property type="match status" value="1"/>
</dbReference>
<dbReference type="InterPro" id="IPR036890">
    <property type="entry name" value="HATPase_C_sf"/>
</dbReference>
<feature type="coiled-coil region" evidence="9">
    <location>
        <begin position="172"/>
        <end position="203"/>
    </location>
</feature>
<dbReference type="AlphaFoldDB" id="A0A2T0PS78"/>
<feature type="transmembrane region" description="Helical" evidence="10">
    <location>
        <begin position="47"/>
        <end position="69"/>
    </location>
</feature>
<evidence type="ECO:0000256" key="1">
    <source>
        <dbReference type="ARBA" id="ARBA00000085"/>
    </source>
</evidence>
<evidence type="ECO:0000313" key="13">
    <source>
        <dbReference type="Proteomes" id="UP000237846"/>
    </source>
</evidence>
<evidence type="ECO:0000256" key="7">
    <source>
        <dbReference type="ARBA" id="ARBA00022840"/>
    </source>
</evidence>
<name>A0A2T0PS78_9ACTN</name>
<feature type="domain" description="Histidine kinase" evidence="11">
    <location>
        <begin position="317"/>
        <end position="404"/>
    </location>
</feature>
<comment type="catalytic activity">
    <reaction evidence="1">
        <text>ATP + protein L-histidine = ADP + protein N-phospho-L-histidine.</text>
        <dbReference type="EC" id="2.7.13.3"/>
    </reaction>
</comment>
<sequence>MTEPDDAGGDRAPLLLSVLLWGTLAVLCAEFVYRVFRIPEWAMLTQFERIAVGAGPAVAPILLALWPLLRWTPRAPAFRKVLSVVFLSVLTTIGMLMGSLTAALLMAIAMLHTVSVFGTVGGVCYATLLTLYAFGVTSTNPRYDLGSALFQSAFIALFAAWLVVMATVLTRAQEADRRNRRLLAELTDAHAELERSAARVRELTVAEERARMAREMHDSVGHYLTVIGLGLRNARRYRTARPDAAWAEVDQAEELTHQALTETRRWVRALKPLALEGQASGEAMLALAESFDATGMEVSFRTTGTDPGLSEEAELLLYRALQEGLTNAARHSGAAHVRAELAFSPAAARLTVTDDGGGADPDAVEAGFGLSGLRQRAESAGGAVATAHPEGGGFELRVTVPVAAPPDAPAERPAAAGTAAR</sequence>
<dbReference type="OrthoDB" id="227596at2"/>
<proteinExistence type="predicted"/>
<dbReference type="InterPro" id="IPR003594">
    <property type="entry name" value="HATPase_dom"/>
</dbReference>
<dbReference type="InterPro" id="IPR011712">
    <property type="entry name" value="Sig_transdc_His_kin_sub3_dim/P"/>
</dbReference>
<dbReference type="EC" id="2.7.13.3" evidence="2"/>
<dbReference type="CDD" id="cd16917">
    <property type="entry name" value="HATPase_UhpB-NarQ-NarX-like"/>
    <property type="match status" value="1"/>
</dbReference>
<evidence type="ECO:0000256" key="5">
    <source>
        <dbReference type="ARBA" id="ARBA00022741"/>
    </source>
</evidence>
<dbReference type="InterPro" id="IPR050482">
    <property type="entry name" value="Sensor_HK_TwoCompSys"/>
</dbReference>
<keyword evidence="5" id="KW-0547">Nucleotide-binding</keyword>
<dbReference type="GO" id="GO:0016020">
    <property type="term" value="C:membrane"/>
    <property type="evidence" value="ECO:0007669"/>
    <property type="project" value="InterPro"/>
</dbReference>
<organism evidence="12 13">
    <name type="scientific">Allonocardiopsis opalescens</name>
    <dbReference type="NCBI Taxonomy" id="1144618"/>
    <lineage>
        <taxon>Bacteria</taxon>
        <taxon>Bacillati</taxon>
        <taxon>Actinomycetota</taxon>
        <taxon>Actinomycetes</taxon>
        <taxon>Streptosporangiales</taxon>
        <taxon>Allonocardiopsis</taxon>
    </lineage>
</organism>
<keyword evidence="8" id="KW-0902">Two-component regulatory system</keyword>
<dbReference type="RefSeq" id="WP_106253649.1">
    <property type="nucleotide sequence ID" value="NZ_PVZC01000014.1"/>
</dbReference>
<feature type="transmembrane region" description="Helical" evidence="10">
    <location>
        <begin position="148"/>
        <end position="170"/>
    </location>
</feature>
<dbReference type="PANTHER" id="PTHR24421">
    <property type="entry name" value="NITRATE/NITRITE SENSOR PROTEIN NARX-RELATED"/>
    <property type="match status" value="1"/>
</dbReference>
<feature type="transmembrane region" description="Helical" evidence="10">
    <location>
        <begin position="81"/>
        <end position="107"/>
    </location>
</feature>
<keyword evidence="3" id="KW-0597">Phosphoprotein</keyword>
<evidence type="ECO:0000256" key="2">
    <source>
        <dbReference type="ARBA" id="ARBA00012438"/>
    </source>
</evidence>
<keyword evidence="9" id="KW-0175">Coiled coil</keyword>
<keyword evidence="13" id="KW-1185">Reference proteome</keyword>
<dbReference type="GO" id="GO:0005524">
    <property type="term" value="F:ATP binding"/>
    <property type="evidence" value="ECO:0007669"/>
    <property type="project" value="UniProtKB-KW"/>
</dbReference>
<dbReference type="PROSITE" id="PS50109">
    <property type="entry name" value="HIS_KIN"/>
    <property type="match status" value="1"/>
</dbReference>
<reference evidence="12 13" key="1">
    <citation type="submission" date="2018-03" db="EMBL/GenBank/DDBJ databases">
        <title>Genomic Encyclopedia of Archaeal and Bacterial Type Strains, Phase II (KMG-II): from individual species to whole genera.</title>
        <authorList>
            <person name="Goeker M."/>
        </authorList>
    </citation>
    <scope>NUCLEOTIDE SEQUENCE [LARGE SCALE GENOMIC DNA]</scope>
    <source>
        <strain evidence="12 13">DSM 45601</strain>
    </source>
</reference>
<dbReference type="Gene3D" id="3.30.565.10">
    <property type="entry name" value="Histidine kinase-like ATPase, C-terminal domain"/>
    <property type="match status" value="1"/>
</dbReference>
<dbReference type="InterPro" id="IPR005467">
    <property type="entry name" value="His_kinase_dom"/>
</dbReference>
<evidence type="ECO:0000256" key="3">
    <source>
        <dbReference type="ARBA" id="ARBA00022553"/>
    </source>
</evidence>
<comment type="caution">
    <text evidence="12">The sequence shown here is derived from an EMBL/GenBank/DDBJ whole genome shotgun (WGS) entry which is preliminary data.</text>
</comment>
<keyword evidence="4" id="KW-0808">Transferase</keyword>
<dbReference type="Gene3D" id="1.20.5.1930">
    <property type="match status" value="1"/>
</dbReference>
<dbReference type="SMART" id="SM00387">
    <property type="entry name" value="HATPase_c"/>
    <property type="match status" value="1"/>
</dbReference>
<dbReference type="EMBL" id="PVZC01000014">
    <property type="protein sequence ID" value="PRX91734.1"/>
    <property type="molecule type" value="Genomic_DNA"/>
</dbReference>
<feature type="transmembrane region" description="Helical" evidence="10">
    <location>
        <begin position="12"/>
        <end position="35"/>
    </location>
</feature>
<dbReference type="SUPFAM" id="SSF55874">
    <property type="entry name" value="ATPase domain of HSP90 chaperone/DNA topoisomerase II/histidine kinase"/>
    <property type="match status" value="1"/>
</dbReference>
<keyword evidence="10" id="KW-1133">Transmembrane helix</keyword>
<accession>A0A2T0PS78</accession>
<keyword evidence="6 12" id="KW-0418">Kinase</keyword>
<evidence type="ECO:0000256" key="4">
    <source>
        <dbReference type="ARBA" id="ARBA00022679"/>
    </source>
</evidence>
<protein>
    <recommendedName>
        <fullName evidence="2">histidine kinase</fullName>
        <ecNumber evidence="2">2.7.13.3</ecNumber>
    </recommendedName>
</protein>
<evidence type="ECO:0000259" key="11">
    <source>
        <dbReference type="PROSITE" id="PS50109"/>
    </source>
</evidence>